<reference evidence="3 4" key="1">
    <citation type="submission" date="2016-08" db="EMBL/GenBank/DDBJ databases">
        <title>A Parts List for Fungal Cellulosomes Revealed by Comparative Genomics.</title>
        <authorList>
            <consortium name="DOE Joint Genome Institute"/>
            <person name="Haitjema C.H."/>
            <person name="Gilmore S.P."/>
            <person name="Henske J.K."/>
            <person name="Solomon K.V."/>
            <person name="De Groot R."/>
            <person name="Kuo A."/>
            <person name="Mondo S.J."/>
            <person name="Salamov A.A."/>
            <person name="Labutti K."/>
            <person name="Zhao Z."/>
            <person name="Chiniquy J."/>
            <person name="Barry K."/>
            <person name="Brewer H.M."/>
            <person name="Purvine S.O."/>
            <person name="Wright A.T."/>
            <person name="Boxma B."/>
            <person name="Van Alen T."/>
            <person name="Hackstein J.H."/>
            <person name="Baker S.E."/>
            <person name="Grigoriev I.V."/>
            <person name="O'Malley M.A."/>
        </authorList>
    </citation>
    <scope>NUCLEOTIDE SEQUENCE [LARGE SCALE GENOMIC DNA]</scope>
    <source>
        <strain evidence="3 4">S4</strain>
    </source>
</reference>
<dbReference type="PANTHER" id="PTHR16121">
    <property type="entry name" value="CAP-SPECIFIC MRNA (NUCLEOSIDE-2'-O-)-METHYLTRANSFERASE 1-RELATED"/>
    <property type="match status" value="1"/>
</dbReference>
<organism evidence="3 4">
    <name type="scientific">Anaeromyces robustus</name>
    <dbReference type="NCBI Taxonomy" id="1754192"/>
    <lineage>
        <taxon>Eukaryota</taxon>
        <taxon>Fungi</taxon>
        <taxon>Fungi incertae sedis</taxon>
        <taxon>Chytridiomycota</taxon>
        <taxon>Chytridiomycota incertae sedis</taxon>
        <taxon>Neocallimastigomycetes</taxon>
        <taxon>Neocallimastigales</taxon>
        <taxon>Neocallimastigaceae</taxon>
        <taxon>Anaeromyces</taxon>
    </lineage>
</organism>
<proteinExistence type="predicted"/>
<gene>
    <name evidence="3" type="ORF">BCR32DRAFT_326671</name>
</gene>
<dbReference type="GO" id="GO:0016556">
    <property type="term" value="P:mRNA modification"/>
    <property type="evidence" value="ECO:0007669"/>
    <property type="project" value="UniProtKB-UniRule"/>
</dbReference>
<comment type="function">
    <text evidence="1">S-adenosyl-L-methionine-dependent methyltransferase that mediates RNA cap1 2'-O-ribose methylation to the 5'-cap structure of RNAs. Methylates the ribose of the first nucleotide of a m(7)GpppG-capped mRNA to produce m(7)GpppNmp (cap1).</text>
</comment>
<dbReference type="STRING" id="1754192.A0A1Y1XAP8"/>
<dbReference type="PANTHER" id="PTHR16121:SF0">
    <property type="entry name" value="CAP-SPECIFIC MRNA (NUCLEOSIDE-2'-O-)-METHYLTRANSFERASE 1"/>
    <property type="match status" value="1"/>
</dbReference>
<evidence type="ECO:0000256" key="1">
    <source>
        <dbReference type="RuleBase" id="RU368012"/>
    </source>
</evidence>
<dbReference type="GO" id="GO:0004483">
    <property type="term" value="F:methyltransferase cap1 activity"/>
    <property type="evidence" value="ECO:0007669"/>
    <property type="project" value="UniProtKB-UniRule"/>
</dbReference>
<keyword evidence="1" id="KW-0507">mRNA processing</keyword>
<dbReference type="GO" id="GO:0005737">
    <property type="term" value="C:cytoplasm"/>
    <property type="evidence" value="ECO:0007669"/>
    <property type="project" value="TreeGrafter"/>
</dbReference>
<dbReference type="InterPro" id="IPR050851">
    <property type="entry name" value="mRNA_Cap_2O-Ribose_MeTrfase"/>
</dbReference>
<reference evidence="3 4" key="2">
    <citation type="submission" date="2016-08" db="EMBL/GenBank/DDBJ databases">
        <title>Pervasive Adenine N6-methylation of Active Genes in Fungi.</title>
        <authorList>
            <consortium name="DOE Joint Genome Institute"/>
            <person name="Mondo S.J."/>
            <person name="Dannebaum R.O."/>
            <person name="Kuo R.C."/>
            <person name="Labutti K."/>
            <person name="Haridas S."/>
            <person name="Kuo A."/>
            <person name="Salamov A."/>
            <person name="Ahrendt S.R."/>
            <person name="Lipzen A."/>
            <person name="Sullivan W."/>
            <person name="Andreopoulos W.B."/>
            <person name="Clum A."/>
            <person name="Lindquist E."/>
            <person name="Daum C."/>
            <person name="Ramamoorthy G.K."/>
            <person name="Gryganskyi A."/>
            <person name="Culley D."/>
            <person name="Magnuson J.K."/>
            <person name="James T.Y."/>
            <person name="O'Malley M.A."/>
            <person name="Stajich J.E."/>
            <person name="Spatafora J.W."/>
            <person name="Visel A."/>
            <person name="Grigoriev I.V."/>
        </authorList>
    </citation>
    <scope>NUCLEOTIDE SEQUENCE [LARGE SCALE GENOMIC DNA]</scope>
    <source>
        <strain evidence="3 4">S4</strain>
    </source>
</reference>
<keyword evidence="1" id="KW-0489">Methyltransferase</keyword>
<keyword evidence="1" id="KW-0506">mRNA capping</keyword>
<keyword evidence="4" id="KW-1185">Reference proteome</keyword>
<sequence length="374" mass="43903">MGYFILNNRVNFTINKSLNKNGKMIPRNYNTPISLNTVDKELILSVTKEPPLKPFSPVKLTYQQVKSKILYLDKYYDADEGFKRKFQKIRGILHPFGKINLQIDSSLVGKQKATNAFMKMYEFMEIFHPKFKSLFDIASSPGMFVIAAAHKLYRTTGDTLYWDACSYIPSSESMYLQDEYSLFKSNKEHFFNINVLDDNDCQQLLNKVGKYDLVTGDIGSVHGYNDLQEDVHRTLQYRQAYLALNLVNVSGNIFLKMYTCINNNTIYLINVLQSHFEKLYLWKPYTSRILNNEIYIVGINKNDKIPDLSITWKDNYPTQENTQLFYDFFYKLANKRVKLVNGYLNKNKTIVANWQYEMRPILRMLQRLDYNSVN</sequence>
<keyword evidence="1" id="KW-0808">Transferase</keyword>
<dbReference type="EMBL" id="MCFG01000086">
    <property type="protein sequence ID" value="ORX82818.1"/>
    <property type="molecule type" value="Genomic_DNA"/>
</dbReference>
<evidence type="ECO:0000313" key="4">
    <source>
        <dbReference type="Proteomes" id="UP000193944"/>
    </source>
</evidence>
<dbReference type="GO" id="GO:0005634">
    <property type="term" value="C:nucleus"/>
    <property type="evidence" value="ECO:0007669"/>
    <property type="project" value="UniProtKB-SubCell"/>
</dbReference>
<evidence type="ECO:0000259" key="2">
    <source>
        <dbReference type="Pfam" id="PF01728"/>
    </source>
</evidence>
<dbReference type="GO" id="GO:0032259">
    <property type="term" value="P:methylation"/>
    <property type="evidence" value="ECO:0007669"/>
    <property type="project" value="UniProtKB-KW"/>
</dbReference>
<evidence type="ECO:0000313" key="3">
    <source>
        <dbReference type="EMBL" id="ORX82818.1"/>
    </source>
</evidence>
<dbReference type="InterPro" id="IPR002877">
    <property type="entry name" value="RNA_MeTrfase_FtsJ_dom"/>
</dbReference>
<dbReference type="GO" id="GO:0006370">
    <property type="term" value="P:7-methylguanosine mRNA capping"/>
    <property type="evidence" value="ECO:0007669"/>
    <property type="project" value="UniProtKB-UniRule"/>
</dbReference>
<dbReference type="Gene3D" id="3.40.50.12760">
    <property type="match status" value="1"/>
</dbReference>
<dbReference type="GO" id="GO:0003676">
    <property type="term" value="F:nucleic acid binding"/>
    <property type="evidence" value="ECO:0007669"/>
    <property type="project" value="UniProtKB-UniRule"/>
</dbReference>
<dbReference type="Proteomes" id="UP000193944">
    <property type="component" value="Unassembled WGS sequence"/>
</dbReference>
<accession>A0A1Y1XAP8</accession>
<comment type="catalytic activity">
    <reaction evidence="1">
        <text>a 5'-end (N(7)-methyl 5'-triphosphoguanosine)-ribonucleoside in mRNA + S-adenosyl-L-methionine = a 5'-end (N(7)-methyl 5'-triphosphoguanosine)-(2'-O-methyl-ribonucleoside) in mRNA + S-adenosyl-L-homocysteine + H(+)</text>
        <dbReference type="Rhea" id="RHEA:67020"/>
        <dbReference type="Rhea" id="RHEA-COMP:17167"/>
        <dbReference type="Rhea" id="RHEA-COMP:17168"/>
        <dbReference type="ChEBI" id="CHEBI:15378"/>
        <dbReference type="ChEBI" id="CHEBI:57856"/>
        <dbReference type="ChEBI" id="CHEBI:59789"/>
        <dbReference type="ChEBI" id="CHEBI:156461"/>
        <dbReference type="ChEBI" id="CHEBI:167609"/>
        <dbReference type="EC" id="2.1.1.57"/>
    </reaction>
</comment>
<comment type="subcellular location">
    <subcellularLocation>
        <location evidence="1">Nucleus</location>
    </subcellularLocation>
</comment>
<dbReference type="SUPFAM" id="SSF53335">
    <property type="entry name" value="S-adenosyl-L-methionine-dependent methyltransferases"/>
    <property type="match status" value="1"/>
</dbReference>
<protein>
    <recommendedName>
        <fullName evidence="1">Cap-specific mRNA (nucleoside-2'-O-)-methyltransferase 1</fullName>
        <ecNumber evidence="1">2.1.1.57</ecNumber>
    </recommendedName>
    <alternativeName>
        <fullName evidence="1">Cap1 2'O-ribose methyltransferase 1</fullName>
    </alternativeName>
</protein>
<dbReference type="Pfam" id="PF01728">
    <property type="entry name" value="FtsJ"/>
    <property type="match status" value="1"/>
</dbReference>
<dbReference type="OrthoDB" id="10251234at2759"/>
<dbReference type="InterPro" id="IPR029063">
    <property type="entry name" value="SAM-dependent_MTases_sf"/>
</dbReference>
<keyword evidence="1" id="KW-0539">Nucleus</keyword>
<keyword evidence="1" id="KW-0949">S-adenosyl-L-methionine</keyword>
<feature type="domain" description="Ribosomal RNA methyltransferase FtsJ" evidence="2">
    <location>
        <begin position="115"/>
        <end position="300"/>
    </location>
</feature>
<dbReference type="EC" id="2.1.1.57" evidence="1"/>
<comment type="caution">
    <text evidence="3">The sequence shown here is derived from an EMBL/GenBank/DDBJ whole genome shotgun (WGS) entry which is preliminary data.</text>
</comment>
<dbReference type="AlphaFoldDB" id="A0A1Y1XAP8"/>
<name>A0A1Y1XAP8_9FUNG</name>